<keyword evidence="3" id="KW-1185">Reference proteome</keyword>
<dbReference type="GO" id="GO:0003677">
    <property type="term" value="F:DNA binding"/>
    <property type="evidence" value="ECO:0007669"/>
    <property type="project" value="InterPro"/>
</dbReference>
<gene>
    <name evidence="2" type="ORF">KDL01_39205</name>
</gene>
<dbReference type="CDD" id="cd00093">
    <property type="entry name" value="HTH_XRE"/>
    <property type="match status" value="1"/>
</dbReference>
<dbReference type="PROSITE" id="PS50943">
    <property type="entry name" value="HTH_CROC1"/>
    <property type="match status" value="1"/>
</dbReference>
<evidence type="ECO:0000313" key="2">
    <source>
        <dbReference type="EMBL" id="MBR7839355.1"/>
    </source>
</evidence>
<dbReference type="Proteomes" id="UP000675781">
    <property type="component" value="Unassembled WGS sequence"/>
</dbReference>
<reference evidence="2" key="1">
    <citation type="submission" date="2021-04" db="EMBL/GenBank/DDBJ databases">
        <title>Genome based classification of Actinospica acidithermotolerans sp. nov., an actinobacterium isolated from an Indonesian hot spring.</title>
        <authorList>
            <person name="Kusuma A.B."/>
            <person name="Putra K.E."/>
            <person name="Nafisah S."/>
            <person name="Loh J."/>
            <person name="Nouioui I."/>
            <person name="Goodfellow M."/>
        </authorList>
    </citation>
    <scope>NUCLEOTIDE SEQUENCE</scope>
    <source>
        <strain evidence="2">CSCA 57</strain>
    </source>
</reference>
<sequence length="304" mass="34321">MADVARPMLRRLELGNALRRLRDERGMTIAEVTEAMRVRFGSSFSPTKLSRMETARRGAVPRDVHDLCVLYDVDPGERERLIELAKSARKLDDLQVGLNPGGYGAFIALEQLAVRVRTYSCMVLPGLHQTVEYSTMIEKLDVVAPPGFYRPGEGIPERSHDRVILRSQRQQLLTGEQPLLHHAILDENVILRRTADPGVMRGQLATLLERLSWPNIRLQIIPLEAGIYPASETATWHLLDFPDEPNQPARTGYMESIFGGRLIERESEVARLAEAFGILEDTALSPELSRQRIEQALARVRDWA</sequence>
<dbReference type="Pfam" id="PF13560">
    <property type="entry name" value="HTH_31"/>
    <property type="match status" value="1"/>
</dbReference>
<comment type="caution">
    <text evidence="2">The sequence shown here is derived from an EMBL/GenBank/DDBJ whole genome shotgun (WGS) entry which is preliminary data.</text>
</comment>
<dbReference type="InterPro" id="IPR010982">
    <property type="entry name" value="Lambda_DNA-bd_dom_sf"/>
</dbReference>
<dbReference type="AlphaFoldDB" id="A0A941IRZ5"/>
<feature type="domain" description="HTH cro/C1-type" evidence="1">
    <location>
        <begin position="18"/>
        <end position="78"/>
    </location>
</feature>
<dbReference type="EMBL" id="JAGSOG010000430">
    <property type="protein sequence ID" value="MBR7839355.1"/>
    <property type="molecule type" value="Genomic_DNA"/>
</dbReference>
<proteinExistence type="predicted"/>
<accession>A0A941IRZ5</accession>
<dbReference type="Gene3D" id="1.10.260.40">
    <property type="entry name" value="lambda repressor-like DNA-binding domains"/>
    <property type="match status" value="1"/>
</dbReference>
<evidence type="ECO:0000313" key="3">
    <source>
        <dbReference type="Proteomes" id="UP000675781"/>
    </source>
</evidence>
<evidence type="ECO:0000259" key="1">
    <source>
        <dbReference type="PROSITE" id="PS50943"/>
    </source>
</evidence>
<protein>
    <submittedName>
        <fullName evidence="2">Helix-turn-helix domain-containing protein</fullName>
    </submittedName>
</protein>
<dbReference type="InterPro" id="IPR001387">
    <property type="entry name" value="Cro/C1-type_HTH"/>
</dbReference>
<dbReference type="RefSeq" id="WP_212533792.1">
    <property type="nucleotide sequence ID" value="NZ_JAGSOG010000430.1"/>
</dbReference>
<dbReference type="InterPro" id="IPR043917">
    <property type="entry name" value="DUF5753"/>
</dbReference>
<dbReference type="Pfam" id="PF19054">
    <property type="entry name" value="DUF5753"/>
    <property type="match status" value="1"/>
</dbReference>
<organism evidence="2 3">
    <name type="scientific">Actinospica durhamensis</name>
    <dbReference type="NCBI Taxonomy" id="1508375"/>
    <lineage>
        <taxon>Bacteria</taxon>
        <taxon>Bacillati</taxon>
        <taxon>Actinomycetota</taxon>
        <taxon>Actinomycetes</taxon>
        <taxon>Catenulisporales</taxon>
        <taxon>Actinospicaceae</taxon>
        <taxon>Actinospica</taxon>
    </lineage>
</organism>
<dbReference type="SUPFAM" id="SSF47413">
    <property type="entry name" value="lambda repressor-like DNA-binding domains"/>
    <property type="match status" value="1"/>
</dbReference>
<name>A0A941IRZ5_9ACTN</name>